<organism evidence="1 2">
    <name type="scientific">Leptospira interrogans serovar Copenhageni str. LT2050</name>
    <dbReference type="NCBI Taxonomy" id="1001598"/>
    <lineage>
        <taxon>Bacteria</taxon>
        <taxon>Pseudomonadati</taxon>
        <taxon>Spirochaetota</taxon>
        <taxon>Spirochaetia</taxon>
        <taxon>Leptospirales</taxon>
        <taxon>Leptospiraceae</taxon>
        <taxon>Leptospira</taxon>
    </lineage>
</organism>
<dbReference type="AlphaFoldDB" id="M3INT2"/>
<comment type="caution">
    <text evidence="1">The sequence shown here is derived from an EMBL/GenBank/DDBJ whole genome shotgun (WGS) entry which is preliminary data.</text>
</comment>
<reference evidence="1 2" key="1">
    <citation type="submission" date="2013-02" db="EMBL/GenBank/DDBJ databases">
        <authorList>
            <person name="Harkins D.M."/>
            <person name="Durkin A.S."/>
            <person name="Brinkac L.M."/>
            <person name="Haft D.H."/>
            <person name="Selengut J.D."/>
            <person name="Sanka R."/>
            <person name="DePew J."/>
            <person name="Purushe J."/>
            <person name="Tulsiani S.M."/>
            <person name="Graham G.C."/>
            <person name="Burns M.-A."/>
            <person name="Dohnt M.F."/>
            <person name="Smythe L.D."/>
            <person name="McKay D.B."/>
            <person name="Craig S.B."/>
            <person name="Vinetz J.M."/>
            <person name="Sutton G.G."/>
            <person name="Nierman W.C."/>
            <person name="Fouts D.E."/>
        </authorList>
    </citation>
    <scope>NUCLEOTIDE SEQUENCE [LARGE SCALE GENOMIC DNA]</scope>
    <source>
        <strain evidence="1 2">LT2050</strain>
    </source>
</reference>
<dbReference type="Proteomes" id="UP000011778">
    <property type="component" value="Unassembled WGS sequence"/>
</dbReference>
<name>M3INT2_LEPIT</name>
<proteinExistence type="predicted"/>
<gene>
    <name evidence="1" type="ORF">LEP1GSC150_2886</name>
</gene>
<evidence type="ECO:0000313" key="1">
    <source>
        <dbReference type="EMBL" id="EMG22848.1"/>
    </source>
</evidence>
<accession>M3INT2</accession>
<sequence length="38" mass="4190">MNVLPTTRSVESVNPLQLVGLVMVKTSTFSKHGRSYDP</sequence>
<protein>
    <submittedName>
        <fullName evidence="1">Uncharacterized protein</fullName>
    </submittedName>
</protein>
<evidence type="ECO:0000313" key="2">
    <source>
        <dbReference type="Proteomes" id="UP000011778"/>
    </source>
</evidence>
<dbReference type="EMBL" id="AFMD02000168">
    <property type="protein sequence ID" value="EMG22848.1"/>
    <property type="molecule type" value="Genomic_DNA"/>
</dbReference>